<dbReference type="RefSeq" id="XP_039125657.1">
    <property type="nucleotide sequence ID" value="XM_039269723.1"/>
</dbReference>
<dbReference type="PANTHER" id="PTHR31150">
    <property type="entry name" value="EXPRESSED PROTEIN"/>
    <property type="match status" value="1"/>
</dbReference>
<dbReference type="GO" id="GO:0008270">
    <property type="term" value="F:zinc ion binding"/>
    <property type="evidence" value="ECO:0007669"/>
    <property type="project" value="UniProtKB-KW"/>
</dbReference>
<keyword evidence="1" id="KW-0479">Metal-binding</keyword>
<dbReference type="SMART" id="SM00184">
    <property type="entry name" value="RING"/>
    <property type="match status" value="1"/>
</dbReference>
<keyword evidence="1" id="KW-0863">Zinc-finger</keyword>
<feature type="region of interest" description="Disordered" evidence="2">
    <location>
        <begin position="163"/>
        <end position="189"/>
    </location>
</feature>
<dbReference type="PROSITE" id="PS50089">
    <property type="entry name" value="ZF_RING_2"/>
    <property type="match status" value="1"/>
</dbReference>
<dbReference type="GeneID" id="120261742"/>
<sequence length="432" mass="47782">MARSEPFWQNNSSFSPPLSRRWDLRFRSECRSLGSHGDSSNSKESRNWLRGERGEFGHSHRYSPSDGVGSYVGSPSDSFFYHHLTPSSAIGVNLDDDTREQASGPLSFSRLPEVTSGFSQSIGSTSSRSDGSEYENTLKAHVPSRRSFSSRYSFMSKPVHPVPFTDCTGEGEEATGSTPATYSKSSPPSDFKSIQAFTELHSPGEFEFGGSSRRGTGQWSSASSIELADVSETLEAECSSLSYSNIYEGAKCCLCERFLSQRSPWGSRRIVRNGDMPVVSVLSCWHVFHAECLERTTSKTQKHDPPCPLCEKSEENVWEQWAACRLKNGVPRLKPLGEEGPSSKVWTCGQVGDCVERALQTPKRANMLLLNRNRLKRQLSLKGSSGKDWAENSKKSGFYSSKVLDGRKLGDQVTVAHSRTAPCRHSSDKVTP</sequence>
<keyword evidence="1" id="KW-0862">Zinc</keyword>
<accession>A0AB40BEA3</accession>
<evidence type="ECO:0000313" key="5">
    <source>
        <dbReference type="RefSeq" id="XP_039125657.1"/>
    </source>
</evidence>
<evidence type="ECO:0000313" key="4">
    <source>
        <dbReference type="Proteomes" id="UP001515500"/>
    </source>
</evidence>
<protein>
    <submittedName>
        <fullName evidence="5">LOW QUALITY PROTEIN: uncharacterized protein LOC120261742</fullName>
    </submittedName>
</protein>
<keyword evidence="4" id="KW-1185">Reference proteome</keyword>
<feature type="domain" description="RING-type" evidence="3">
    <location>
        <begin position="252"/>
        <end position="311"/>
    </location>
</feature>
<dbReference type="AlphaFoldDB" id="A0AB40BEA3"/>
<gene>
    <name evidence="5" type="primary">LOC120261742</name>
</gene>
<evidence type="ECO:0000256" key="1">
    <source>
        <dbReference type="PROSITE-ProRule" id="PRU00175"/>
    </source>
</evidence>
<dbReference type="PANTHER" id="PTHR31150:SF23">
    <property type="entry name" value="MANDELONITRILE LYASE-RELATED"/>
    <property type="match status" value="1"/>
</dbReference>
<organism evidence="4 5">
    <name type="scientific">Dioscorea cayennensis subsp. rotundata</name>
    <name type="common">White Guinea yam</name>
    <name type="synonym">Dioscorea rotundata</name>
    <dbReference type="NCBI Taxonomy" id="55577"/>
    <lineage>
        <taxon>Eukaryota</taxon>
        <taxon>Viridiplantae</taxon>
        <taxon>Streptophyta</taxon>
        <taxon>Embryophyta</taxon>
        <taxon>Tracheophyta</taxon>
        <taxon>Spermatophyta</taxon>
        <taxon>Magnoliopsida</taxon>
        <taxon>Liliopsida</taxon>
        <taxon>Dioscoreales</taxon>
        <taxon>Dioscoreaceae</taxon>
        <taxon>Dioscorea</taxon>
    </lineage>
</organism>
<feature type="compositionally biased region" description="Low complexity" evidence="2">
    <location>
        <begin position="116"/>
        <end position="129"/>
    </location>
</feature>
<reference evidence="5" key="1">
    <citation type="submission" date="2025-08" db="UniProtKB">
        <authorList>
            <consortium name="RefSeq"/>
        </authorList>
    </citation>
    <scope>IDENTIFICATION</scope>
</reference>
<dbReference type="InterPro" id="IPR001841">
    <property type="entry name" value="Znf_RING"/>
</dbReference>
<name>A0AB40BEA3_DIOCR</name>
<evidence type="ECO:0000256" key="2">
    <source>
        <dbReference type="SAM" id="MobiDB-lite"/>
    </source>
</evidence>
<dbReference type="Proteomes" id="UP001515500">
    <property type="component" value="Chromosome 5"/>
</dbReference>
<dbReference type="Gene3D" id="3.30.40.10">
    <property type="entry name" value="Zinc/RING finger domain, C3HC4 (zinc finger)"/>
    <property type="match status" value="1"/>
</dbReference>
<evidence type="ECO:0000259" key="3">
    <source>
        <dbReference type="PROSITE" id="PS50089"/>
    </source>
</evidence>
<proteinExistence type="predicted"/>
<dbReference type="SUPFAM" id="SSF57850">
    <property type="entry name" value="RING/U-box"/>
    <property type="match status" value="1"/>
</dbReference>
<feature type="compositionally biased region" description="Polar residues" evidence="2">
    <location>
        <begin position="175"/>
        <end position="188"/>
    </location>
</feature>
<feature type="region of interest" description="Disordered" evidence="2">
    <location>
        <begin position="116"/>
        <end position="140"/>
    </location>
</feature>
<dbReference type="InterPro" id="IPR013083">
    <property type="entry name" value="Znf_RING/FYVE/PHD"/>
</dbReference>